<dbReference type="OrthoDB" id="10263265at2759"/>
<keyword evidence="5" id="KW-1185">Reference proteome</keyword>
<dbReference type="GO" id="GO:0006513">
    <property type="term" value="P:protein monoubiquitination"/>
    <property type="evidence" value="ECO:0007669"/>
    <property type="project" value="TreeGrafter"/>
</dbReference>
<evidence type="ECO:0000259" key="1">
    <source>
        <dbReference type="Pfam" id="PF11793"/>
    </source>
</evidence>
<feature type="domain" description="FANCL C-terminal" evidence="1">
    <location>
        <begin position="219"/>
        <end position="294"/>
    </location>
</feature>
<gene>
    <name evidence="4" type="ORF">ZIOFF_032899</name>
</gene>
<dbReference type="Pfam" id="PF18890">
    <property type="entry name" value="FANCL_d2"/>
    <property type="match status" value="1"/>
</dbReference>
<dbReference type="CDD" id="cd23831">
    <property type="entry name" value="DRWD-N_FANCL"/>
    <property type="match status" value="1"/>
</dbReference>
<dbReference type="PANTHER" id="PTHR13206">
    <property type="entry name" value="UBIQUITIN LIGASE PROTEIN PHF9 FANCONI ANEMIA GROUP L PROTEIN"/>
    <property type="match status" value="1"/>
</dbReference>
<dbReference type="CDD" id="cd23832">
    <property type="entry name" value="DRWD-C_FANCL"/>
    <property type="match status" value="1"/>
</dbReference>
<dbReference type="GO" id="GO:0043240">
    <property type="term" value="C:Fanconi anaemia nuclear complex"/>
    <property type="evidence" value="ECO:0007669"/>
    <property type="project" value="InterPro"/>
</dbReference>
<organism evidence="4 5">
    <name type="scientific">Zingiber officinale</name>
    <name type="common">Ginger</name>
    <name type="synonym">Amomum zingiber</name>
    <dbReference type="NCBI Taxonomy" id="94328"/>
    <lineage>
        <taxon>Eukaryota</taxon>
        <taxon>Viridiplantae</taxon>
        <taxon>Streptophyta</taxon>
        <taxon>Embryophyta</taxon>
        <taxon>Tracheophyta</taxon>
        <taxon>Spermatophyta</taxon>
        <taxon>Magnoliopsida</taxon>
        <taxon>Liliopsida</taxon>
        <taxon>Zingiberales</taxon>
        <taxon>Zingiberaceae</taxon>
        <taxon>Zingiber</taxon>
    </lineage>
</organism>
<evidence type="ECO:0000259" key="2">
    <source>
        <dbReference type="Pfam" id="PF18890"/>
    </source>
</evidence>
<dbReference type="GO" id="GO:0061630">
    <property type="term" value="F:ubiquitin protein ligase activity"/>
    <property type="evidence" value="ECO:0007669"/>
    <property type="project" value="TreeGrafter"/>
</dbReference>
<evidence type="ECO:0000313" key="5">
    <source>
        <dbReference type="Proteomes" id="UP000734854"/>
    </source>
</evidence>
<sequence>MATSILVADISPGGSRSSPRPSPAFYRAVYAEIEEVGWERLVRAEDDLSSVTFRILDKKGQAHILEISLPRDYPESSPTIAADIPCTCEVVWSKNSRLSNVVRQFNEHLQNLQEFWSTIDCIDTTLRIVNPEESSLTASCRQIELGNDCYLLLHICPLRPNYLPECRFFGPDAAIDSMRTNCKKNAKKWSSDKPFHENLATLLERQLPGPPVLHKDEDQIDCGICYARYLPVDDELGADSGSAPDYTCDNPSCRKAFHSICLRDWLHSITITRQSFGVLFGDCPYCSEPVAVKVNN</sequence>
<dbReference type="SMART" id="SM01197">
    <property type="entry name" value="FANCL_C"/>
    <property type="match status" value="1"/>
</dbReference>
<dbReference type="InterPro" id="IPR043898">
    <property type="entry name" value="FANCL_d2"/>
</dbReference>
<dbReference type="CDD" id="cd16490">
    <property type="entry name" value="RING-CH-C4HC3_FANCL"/>
    <property type="match status" value="1"/>
</dbReference>
<dbReference type="Proteomes" id="UP000734854">
    <property type="component" value="Unassembled WGS sequence"/>
</dbReference>
<dbReference type="InterPro" id="IPR026850">
    <property type="entry name" value="FANCL_C"/>
</dbReference>
<dbReference type="InterPro" id="IPR026848">
    <property type="entry name" value="Fancl"/>
</dbReference>
<accession>A0A8J5GXB0</accession>
<evidence type="ECO:0000313" key="4">
    <source>
        <dbReference type="EMBL" id="KAG6507549.1"/>
    </source>
</evidence>
<evidence type="ECO:0008006" key="6">
    <source>
        <dbReference type="Google" id="ProtNLM"/>
    </source>
</evidence>
<reference evidence="4 5" key="1">
    <citation type="submission" date="2020-08" db="EMBL/GenBank/DDBJ databases">
        <title>Plant Genome Project.</title>
        <authorList>
            <person name="Zhang R.-G."/>
        </authorList>
    </citation>
    <scope>NUCLEOTIDE SEQUENCE [LARGE SCALE GENOMIC DNA]</scope>
    <source>
        <tissue evidence="4">Rhizome</tissue>
    </source>
</reference>
<dbReference type="Pfam" id="PF11793">
    <property type="entry name" value="FANCL_C"/>
    <property type="match status" value="1"/>
</dbReference>
<dbReference type="EMBL" id="JACMSC010000009">
    <property type="protein sequence ID" value="KAG6507549.1"/>
    <property type="molecule type" value="Genomic_DNA"/>
</dbReference>
<protein>
    <recommendedName>
        <fullName evidence="6">E3 ubiquitin-protein ligase FANCL</fullName>
    </recommendedName>
</protein>
<dbReference type="GO" id="GO:0036297">
    <property type="term" value="P:interstrand cross-link repair"/>
    <property type="evidence" value="ECO:0007669"/>
    <property type="project" value="InterPro"/>
</dbReference>
<proteinExistence type="predicted"/>
<evidence type="ECO:0000259" key="3">
    <source>
        <dbReference type="Pfam" id="PF18891"/>
    </source>
</evidence>
<feature type="domain" description="FANCL UBC-like" evidence="3">
    <location>
        <begin position="114"/>
        <end position="209"/>
    </location>
</feature>
<dbReference type="Pfam" id="PF18891">
    <property type="entry name" value="FANCL_d3"/>
    <property type="match status" value="1"/>
</dbReference>
<dbReference type="AlphaFoldDB" id="A0A8J5GXB0"/>
<feature type="domain" description="FANCL UBC-like" evidence="2">
    <location>
        <begin position="24"/>
        <end position="112"/>
    </location>
</feature>
<dbReference type="InterPro" id="IPR044037">
    <property type="entry name" value="FANCL_d3"/>
</dbReference>
<comment type="caution">
    <text evidence="4">The sequence shown here is derived from an EMBL/GenBank/DDBJ whole genome shotgun (WGS) entry which is preliminary data.</text>
</comment>
<dbReference type="PANTHER" id="PTHR13206:SF0">
    <property type="entry name" value="E3 UBIQUITIN-PROTEIN LIGASE FANCL"/>
    <property type="match status" value="1"/>
</dbReference>
<name>A0A8J5GXB0_ZINOF</name>